<dbReference type="Proteomes" id="UP001549321">
    <property type="component" value="Unassembled WGS sequence"/>
</dbReference>
<reference evidence="1 2" key="1">
    <citation type="submission" date="2024-06" db="EMBL/GenBank/DDBJ databases">
        <title>Sorghum-associated microbial communities from plants grown in Nebraska, USA.</title>
        <authorList>
            <person name="Schachtman D."/>
        </authorList>
    </citation>
    <scope>NUCLEOTIDE SEQUENCE [LARGE SCALE GENOMIC DNA]</scope>
    <source>
        <strain evidence="1 2">3207</strain>
    </source>
</reference>
<gene>
    <name evidence="1" type="ORF">ABIE08_000900</name>
</gene>
<proteinExistence type="predicted"/>
<evidence type="ECO:0000313" key="2">
    <source>
        <dbReference type="Proteomes" id="UP001549321"/>
    </source>
</evidence>
<sequence>MFTLSFFLTSPATVTCSRCFAMRAGLSVSSPAPVRWGVGGLI</sequence>
<comment type="caution">
    <text evidence="1">The sequence shown here is derived from an EMBL/GenBank/DDBJ whole genome shotgun (WGS) entry which is preliminary data.</text>
</comment>
<accession>A0ABV2QVD3</accession>
<dbReference type="EMBL" id="JBEPSM010000001">
    <property type="protein sequence ID" value="MET4632987.1"/>
    <property type="molecule type" value="Genomic_DNA"/>
</dbReference>
<evidence type="ECO:0000313" key="1">
    <source>
        <dbReference type="EMBL" id="MET4632987.1"/>
    </source>
</evidence>
<protein>
    <submittedName>
        <fullName evidence="1">Uncharacterized protein</fullName>
    </submittedName>
</protein>
<organism evidence="1 2">
    <name type="scientific">Kaistia defluvii</name>
    <dbReference type="NCBI Taxonomy" id="410841"/>
    <lineage>
        <taxon>Bacteria</taxon>
        <taxon>Pseudomonadati</taxon>
        <taxon>Pseudomonadota</taxon>
        <taxon>Alphaproteobacteria</taxon>
        <taxon>Hyphomicrobiales</taxon>
        <taxon>Kaistiaceae</taxon>
        <taxon>Kaistia</taxon>
    </lineage>
</organism>
<name>A0ABV2QVD3_9HYPH</name>
<keyword evidence="2" id="KW-1185">Reference proteome</keyword>